<keyword evidence="3 8" id="KW-0689">Ribosomal protein</keyword>
<dbReference type="InterPro" id="IPR036373">
    <property type="entry name" value="Ribosomal_bL17_sf"/>
</dbReference>
<dbReference type="GO" id="GO:0005762">
    <property type="term" value="C:mitochondrial large ribosomal subunit"/>
    <property type="evidence" value="ECO:0007669"/>
    <property type="project" value="EnsemblFungi"/>
</dbReference>
<dbReference type="InterPro" id="IPR000456">
    <property type="entry name" value="Ribosomal_bL17"/>
</dbReference>
<dbReference type="PANTHER" id="PTHR14413">
    <property type="entry name" value="RIBOSOMAL PROTEIN L17"/>
    <property type="match status" value="1"/>
</dbReference>
<evidence type="ECO:0000256" key="1">
    <source>
        <dbReference type="ARBA" id="ARBA00004173"/>
    </source>
</evidence>
<dbReference type="STRING" id="1287681.M7T6Q6"/>
<dbReference type="Pfam" id="PF01196">
    <property type="entry name" value="Ribosomal_L17"/>
    <property type="match status" value="1"/>
</dbReference>
<protein>
    <recommendedName>
        <fullName evidence="6">Large ribosomal subunit protein bL17m</fullName>
    </recommendedName>
</protein>
<dbReference type="KEGG" id="ela:UCREL1_10726"/>
<dbReference type="eggNOG" id="KOG3280">
    <property type="taxonomic scope" value="Eukaryota"/>
</dbReference>
<evidence type="ECO:0000256" key="8">
    <source>
        <dbReference type="RuleBase" id="RU000660"/>
    </source>
</evidence>
<dbReference type="OrthoDB" id="275000at2759"/>
<dbReference type="GO" id="GO:0003735">
    <property type="term" value="F:structural constituent of ribosome"/>
    <property type="evidence" value="ECO:0007669"/>
    <property type="project" value="EnsemblFungi"/>
</dbReference>
<dbReference type="InterPro" id="IPR047859">
    <property type="entry name" value="Ribosomal_bL17_CS"/>
</dbReference>
<name>M7T6Q6_EUTLA</name>
<dbReference type="OMA" id="HIQTTYA"/>
<gene>
    <name evidence="9" type="ORF">UCREL1_10726</name>
</gene>
<evidence type="ECO:0000256" key="5">
    <source>
        <dbReference type="ARBA" id="ARBA00023274"/>
    </source>
</evidence>
<dbReference type="Gene3D" id="3.90.1030.10">
    <property type="entry name" value="Ribosomal protein L17"/>
    <property type="match status" value="1"/>
</dbReference>
<accession>M7T6Q6</accession>
<dbReference type="PANTHER" id="PTHR14413:SF16">
    <property type="entry name" value="LARGE RIBOSOMAL SUBUNIT PROTEIN BL17M"/>
    <property type="match status" value="1"/>
</dbReference>
<comment type="subcellular location">
    <subcellularLocation>
        <location evidence="1">Mitochondrion</location>
    </subcellularLocation>
</comment>
<dbReference type="HOGENOM" id="CLU_074407_1_2_1"/>
<organism evidence="9 10">
    <name type="scientific">Eutypa lata (strain UCR-EL1)</name>
    <name type="common">Grapevine dieback disease fungus</name>
    <name type="synonym">Eutypa armeniacae</name>
    <dbReference type="NCBI Taxonomy" id="1287681"/>
    <lineage>
        <taxon>Eukaryota</taxon>
        <taxon>Fungi</taxon>
        <taxon>Dikarya</taxon>
        <taxon>Ascomycota</taxon>
        <taxon>Pezizomycotina</taxon>
        <taxon>Sordariomycetes</taxon>
        <taxon>Xylariomycetidae</taxon>
        <taxon>Xylariales</taxon>
        <taxon>Diatrypaceae</taxon>
        <taxon>Eutypa</taxon>
    </lineage>
</organism>
<dbReference type="EMBL" id="KB707444">
    <property type="protein sequence ID" value="EMR62340.1"/>
    <property type="molecule type" value="Genomic_DNA"/>
</dbReference>
<comment type="function">
    <text evidence="7">Component of the mitochondrial ribosome (mitoribosome), a dedicated translation machinery responsible for the synthesis of mitochondrial genome-encoded proteins, including at least some of the essential transmembrane subunits of the mitochondrial respiratory chain. The mitoribosomes are attached to the mitochondrial inner membrane and translation products are cotranslationally integrated into the membrane.</text>
</comment>
<proteinExistence type="inferred from homology"/>
<evidence type="ECO:0000256" key="7">
    <source>
        <dbReference type="ARBA" id="ARBA00037226"/>
    </source>
</evidence>
<dbReference type="Proteomes" id="UP000012174">
    <property type="component" value="Unassembled WGS sequence"/>
</dbReference>
<sequence length="192" mass="21575">MAGGLVKYRHLSRNSAHRQALLRNLVTALVQHESIRTTWPKAKETQRLAEKLITLAKRNNETSRRKATGILFTPHALLPKLFGELRQRYEARPGGYTRVLRTEPKSTYDQGASAILQLVDGPKDLRLSMAAAAVARDRRLGRSTTNLTSLNRRKALRYRGPGARALFDETVRRMADMRLDRRGGADPVPVPA</sequence>
<evidence type="ECO:0000256" key="2">
    <source>
        <dbReference type="ARBA" id="ARBA00008777"/>
    </source>
</evidence>
<evidence type="ECO:0000256" key="4">
    <source>
        <dbReference type="ARBA" id="ARBA00023128"/>
    </source>
</evidence>
<keyword evidence="10" id="KW-1185">Reference proteome</keyword>
<dbReference type="SUPFAM" id="SSF64263">
    <property type="entry name" value="Prokaryotic ribosomal protein L17"/>
    <property type="match status" value="1"/>
</dbReference>
<comment type="similarity">
    <text evidence="2 8">Belongs to the bacterial ribosomal protein bL17 family.</text>
</comment>
<dbReference type="GO" id="GO:0006412">
    <property type="term" value="P:translation"/>
    <property type="evidence" value="ECO:0007669"/>
    <property type="project" value="InterPro"/>
</dbReference>
<evidence type="ECO:0000313" key="9">
    <source>
        <dbReference type="EMBL" id="EMR62340.1"/>
    </source>
</evidence>
<dbReference type="FunFam" id="3.90.1030.10:FF:000005">
    <property type="entry name" value="Probable 50S ribosomal protein L17"/>
    <property type="match status" value="1"/>
</dbReference>
<reference evidence="10" key="1">
    <citation type="journal article" date="2013" name="Genome Announc.">
        <title>Draft genome sequence of the grapevine dieback fungus Eutypa lata UCR-EL1.</title>
        <authorList>
            <person name="Blanco-Ulate B."/>
            <person name="Rolshausen P.E."/>
            <person name="Cantu D."/>
        </authorList>
    </citation>
    <scope>NUCLEOTIDE SEQUENCE [LARGE SCALE GENOMIC DNA]</scope>
    <source>
        <strain evidence="10">UCR-EL1</strain>
    </source>
</reference>
<evidence type="ECO:0000256" key="3">
    <source>
        <dbReference type="ARBA" id="ARBA00022980"/>
    </source>
</evidence>
<keyword evidence="5 8" id="KW-0687">Ribonucleoprotein</keyword>
<dbReference type="PROSITE" id="PS01167">
    <property type="entry name" value="RIBOSOMAL_L17"/>
    <property type="match status" value="1"/>
</dbReference>
<evidence type="ECO:0000313" key="10">
    <source>
        <dbReference type="Proteomes" id="UP000012174"/>
    </source>
</evidence>
<dbReference type="NCBIfam" id="TIGR00059">
    <property type="entry name" value="L17"/>
    <property type="match status" value="1"/>
</dbReference>
<dbReference type="AlphaFoldDB" id="M7T6Q6"/>
<evidence type="ECO:0000256" key="6">
    <source>
        <dbReference type="ARBA" id="ARBA00035290"/>
    </source>
</evidence>
<keyword evidence="4" id="KW-0496">Mitochondrion</keyword>